<organism evidence="2 3">
    <name type="scientific">Dorcoceras hygrometricum</name>
    <dbReference type="NCBI Taxonomy" id="472368"/>
    <lineage>
        <taxon>Eukaryota</taxon>
        <taxon>Viridiplantae</taxon>
        <taxon>Streptophyta</taxon>
        <taxon>Embryophyta</taxon>
        <taxon>Tracheophyta</taxon>
        <taxon>Spermatophyta</taxon>
        <taxon>Magnoliopsida</taxon>
        <taxon>eudicotyledons</taxon>
        <taxon>Gunneridae</taxon>
        <taxon>Pentapetalae</taxon>
        <taxon>asterids</taxon>
        <taxon>lamiids</taxon>
        <taxon>Lamiales</taxon>
        <taxon>Gesneriaceae</taxon>
        <taxon>Didymocarpoideae</taxon>
        <taxon>Trichosporeae</taxon>
        <taxon>Loxocarpinae</taxon>
        <taxon>Dorcoceras</taxon>
    </lineage>
</organism>
<sequence>MSFNNISLDASWMLGPELSVSTVHQIAGFRSELFGTLVLLIVAQTLSYGFELVLQLWDKLRYMCMLAGTRMLSIEDDRQYRAPHLPADLVVSCYETSG</sequence>
<reference evidence="2 3" key="1">
    <citation type="journal article" date="2015" name="Proc. Natl. Acad. Sci. U.S.A.">
        <title>The resurrection genome of Boea hygrometrica: A blueprint for survival of dehydration.</title>
        <authorList>
            <person name="Xiao L."/>
            <person name="Yang G."/>
            <person name="Zhang L."/>
            <person name="Yang X."/>
            <person name="Zhao S."/>
            <person name="Ji Z."/>
            <person name="Zhou Q."/>
            <person name="Hu M."/>
            <person name="Wang Y."/>
            <person name="Chen M."/>
            <person name="Xu Y."/>
            <person name="Jin H."/>
            <person name="Xiao X."/>
            <person name="Hu G."/>
            <person name="Bao F."/>
            <person name="Hu Y."/>
            <person name="Wan P."/>
            <person name="Li L."/>
            <person name="Deng X."/>
            <person name="Kuang T."/>
            <person name="Xiang C."/>
            <person name="Zhu J.K."/>
            <person name="Oliver M.J."/>
            <person name="He Y."/>
        </authorList>
    </citation>
    <scope>NUCLEOTIDE SEQUENCE [LARGE SCALE GENOMIC DNA]</scope>
    <source>
        <strain evidence="3">cv. XS01</strain>
    </source>
</reference>
<accession>A0A2Z7AYM2</accession>
<keyword evidence="3" id="KW-1185">Reference proteome</keyword>
<feature type="transmembrane region" description="Helical" evidence="1">
    <location>
        <begin position="33"/>
        <end position="57"/>
    </location>
</feature>
<keyword evidence="1" id="KW-1133">Transmembrane helix</keyword>
<dbReference type="Proteomes" id="UP000250235">
    <property type="component" value="Unassembled WGS sequence"/>
</dbReference>
<dbReference type="AlphaFoldDB" id="A0A2Z7AYM2"/>
<proteinExistence type="predicted"/>
<gene>
    <name evidence="2" type="ORF">F511_19869</name>
</gene>
<evidence type="ECO:0000256" key="1">
    <source>
        <dbReference type="SAM" id="Phobius"/>
    </source>
</evidence>
<evidence type="ECO:0000313" key="3">
    <source>
        <dbReference type="Proteomes" id="UP000250235"/>
    </source>
</evidence>
<keyword evidence="1" id="KW-0472">Membrane</keyword>
<keyword evidence="1" id="KW-0812">Transmembrane</keyword>
<dbReference type="EMBL" id="KV012826">
    <property type="protein sequence ID" value="KZV24367.1"/>
    <property type="molecule type" value="Genomic_DNA"/>
</dbReference>
<name>A0A2Z7AYM2_9LAMI</name>
<protein>
    <submittedName>
        <fullName evidence="2">Uncharacterized protein</fullName>
    </submittedName>
</protein>
<evidence type="ECO:0000313" key="2">
    <source>
        <dbReference type="EMBL" id="KZV24367.1"/>
    </source>
</evidence>